<feature type="chain" id="PRO_5024407824" evidence="1">
    <location>
        <begin position="23"/>
        <end position="778"/>
    </location>
</feature>
<dbReference type="Proteomes" id="UP001193389">
    <property type="component" value="Chromosome"/>
</dbReference>
<keyword evidence="4" id="KW-1185">Reference proteome</keyword>
<dbReference type="InterPro" id="IPR011047">
    <property type="entry name" value="Quinoprotein_ADH-like_sf"/>
</dbReference>
<feature type="domain" description="PorZ N-terminal beta-propeller" evidence="2">
    <location>
        <begin position="48"/>
        <end position="203"/>
    </location>
</feature>
<dbReference type="KEGG" id="anf:AQPE_2502"/>
<organism evidence="3 4">
    <name type="scientific">Aquipluma nitroreducens</name>
    <dbReference type="NCBI Taxonomy" id="2010828"/>
    <lineage>
        <taxon>Bacteria</taxon>
        <taxon>Pseudomonadati</taxon>
        <taxon>Bacteroidota</taxon>
        <taxon>Bacteroidia</taxon>
        <taxon>Marinilabiliales</taxon>
        <taxon>Prolixibacteraceae</taxon>
        <taxon>Aquipluma</taxon>
    </lineage>
</organism>
<sequence>MKPYKYLLFIALFFITGHTAFSQSAIGEWTDYQSYASAKNVADAGDKVYCVTKGGLFSYNKTDNSIRKMSGINGLSDVGVQRLAYSKENDVLLIAYQNANIDLLIGNTIFNLSDIKRKQLSADKTINNIMFAGKLAYISCGFGIVVINLERKEIKDTYFIGNGGDYLNVLDLASDGTNFYAATINGIYKASVTEPNLQNYNNWVRQTNIPHPDKKFNAIELFNGKIIANYTPDEWYSDEMYQLDGNVWTSFLPEIRYARDISTTGNYIVISSRNQVVVYDNKLEKMMHVQKYIFSGSEEPVIEPLCASLDAQNVLWIADQNFGLIKMGSQSERIVPESPSDNEIFSLAMNGQDLWIASGGRKSDWNNLFNLPQFQLNREGKWSVFNSKVFSTPNDFRDVVCVTADPKDPDHFFAGSWGGGVLEFEAGKFKKRYDNTNSTLQTQLPNAPNDPYVRIGGMAFDSKGNLWVTNSGVANVLSSFQTDGTWKSYELNGIANNPYISKVVVTPKDDKWIMVSRGYGLYALNSTNSVSKAQKVVALFRNQEGEYKTEMGELYSMALDQNGELWLGTSGGVAVYSNPEKIWKDEFMYATRPGLNQHDTLFHPLLEKETITAIAVDGANRKWFGTKSSGVFLISADGATELEHFTSENSPLLNNQINDIAINQTTGEVFIGTVSGLISYMGEATAGNDEFSDVYVYPNPVRETYDGPIVIKGLVDETDVKITDISGDLVYKTTSLGGQAIWDGKNLNGNRCKTGIYLVFLSDALGEKTKITKLMFIH</sequence>
<feature type="signal peptide" evidence="1">
    <location>
        <begin position="1"/>
        <end position="22"/>
    </location>
</feature>
<protein>
    <submittedName>
        <fullName evidence="3">Immunoreactive 84kD antigen PG93</fullName>
    </submittedName>
</protein>
<dbReference type="RefSeq" id="WP_318351255.1">
    <property type="nucleotide sequence ID" value="NZ_AP018694.1"/>
</dbReference>
<dbReference type="NCBIfam" id="TIGR04183">
    <property type="entry name" value="Por_Secre_tail"/>
    <property type="match status" value="1"/>
</dbReference>
<evidence type="ECO:0000313" key="4">
    <source>
        <dbReference type="Proteomes" id="UP001193389"/>
    </source>
</evidence>
<dbReference type="SUPFAM" id="SSF50998">
    <property type="entry name" value="Quinoprotein alcohol dehydrogenase-like"/>
    <property type="match status" value="1"/>
</dbReference>
<name>A0A5K7S9U7_9BACT</name>
<dbReference type="InterPro" id="IPR048954">
    <property type="entry name" value="PorZ_N"/>
</dbReference>
<evidence type="ECO:0000313" key="3">
    <source>
        <dbReference type="EMBL" id="BBE18340.1"/>
    </source>
</evidence>
<evidence type="ECO:0000256" key="1">
    <source>
        <dbReference type="SAM" id="SignalP"/>
    </source>
</evidence>
<dbReference type="EMBL" id="AP018694">
    <property type="protein sequence ID" value="BBE18340.1"/>
    <property type="molecule type" value="Genomic_DNA"/>
</dbReference>
<dbReference type="Pfam" id="PF21544">
    <property type="entry name" value="PorZ_N_b_propeller"/>
    <property type="match status" value="1"/>
</dbReference>
<proteinExistence type="predicted"/>
<dbReference type="InterPro" id="IPR026444">
    <property type="entry name" value="Secre_tail"/>
</dbReference>
<evidence type="ECO:0000259" key="2">
    <source>
        <dbReference type="Pfam" id="PF21544"/>
    </source>
</evidence>
<keyword evidence="1" id="KW-0732">Signal</keyword>
<dbReference type="AlphaFoldDB" id="A0A5K7S9U7"/>
<reference evidence="3" key="1">
    <citation type="journal article" date="2020" name="Int. J. Syst. Evol. Microbiol.">
        <title>Aquipluma nitroreducens gen. nov. sp. nov., a novel facultatively anaerobic bacterium isolated from a freshwater lake.</title>
        <authorList>
            <person name="Watanabe M."/>
            <person name="Kojima H."/>
            <person name="Fukui M."/>
        </authorList>
    </citation>
    <scope>NUCLEOTIDE SEQUENCE</scope>
    <source>
        <strain evidence="3">MeG22</strain>
    </source>
</reference>
<dbReference type="SUPFAM" id="SSF101898">
    <property type="entry name" value="NHL repeat"/>
    <property type="match status" value="1"/>
</dbReference>
<accession>A0A5K7S9U7</accession>
<dbReference type="InterPro" id="IPR015943">
    <property type="entry name" value="WD40/YVTN_repeat-like_dom_sf"/>
</dbReference>
<gene>
    <name evidence="3" type="ORF">AQPE_2502</name>
</gene>
<dbReference type="Gene3D" id="2.130.10.10">
    <property type="entry name" value="YVTN repeat-like/Quinoprotein amine dehydrogenase"/>
    <property type="match status" value="2"/>
</dbReference>